<accession>A0A1X9YMU5</accession>
<gene>
    <name evidence="1" type="ORF">CA264_01230</name>
</gene>
<organism evidence="1 2">
    <name type="scientific">Pontibacter actiniarum</name>
    <dbReference type="NCBI Taxonomy" id="323450"/>
    <lineage>
        <taxon>Bacteria</taxon>
        <taxon>Pseudomonadati</taxon>
        <taxon>Bacteroidota</taxon>
        <taxon>Cytophagia</taxon>
        <taxon>Cytophagales</taxon>
        <taxon>Hymenobacteraceae</taxon>
        <taxon>Pontibacter</taxon>
    </lineage>
</organism>
<dbReference type="Proteomes" id="UP000266292">
    <property type="component" value="Chromosome"/>
</dbReference>
<name>A0A1X9YMU5_9BACT</name>
<proteinExistence type="predicted"/>
<keyword evidence="2" id="KW-1185">Reference proteome</keyword>
<dbReference type="STRING" id="709015.GCA_000472485_00245"/>
<protein>
    <submittedName>
        <fullName evidence="1">Uncharacterized protein</fullName>
    </submittedName>
</protein>
<dbReference type="AlphaFoldDB" id="A0A1X9YMU5"/>
<dbReference type="KEGG" id="pact:CA264_01230"/>
<dbReference type="EMBL" id="CP021235">
    <property type="protein sequence ID" value="ARS34174.1"/>
    <property type="molecule type" value="Genomic_DNA"/>
</dbReference>
<sequence length="74" mass="7997">MSLMPVHSFFIDFVETLEQAADENKALKNQANRAILLLLVPATGYLSGERFGRFGARLGRTHPNGGCGCRAGFG</sequence>
<reference evidence="2" key="1">
    <citation type="submission" date="2017-05" db="EMBL/GenBank/DDBJ databases">
        <authorList>
            <person name="Ray J."/>
            <person name="Price M."/>
            <person name="Deutschbauer A."/>
        </authorList>
    </citation>
    <scope>NUCLEOTIDE SEQUENCE [LARGE SCALE GENOMIC DNA]</scope>
    <source>
        <strain evidence="2">DSM 19842</strain>
    </source>
</reference>
<evidence type="ECO:0000313" key="1">
    <source>
        <dbReference type="EMBL" id="ARS34174.1"/>
    </source>
</evidence>
<evidence type="ECO:0000313" key="2">
    <source>
        <dbReference type="Proteomes" id="UP000266292"/>
    </source>
</evidence>